<evidence type="ECO:0000313" key="1">
    <source>
        <dbReference type="EMBL" id="MBM6617828.1"/>
    </source>
</evidence>
<evidence type="ECO:0000313" key="2">
    <source>
        <dbReference type="Proteomes" id="UP001518925"/>
    </source>
</evidence>
<dbReference type="EMBL" id="JAFELM010000028">
    <property type="protein sequence ID" value="MBM6617828.1"/>
    <property type="molecule type" value="Genomic_DNA"/>
</dbReference>
<reference evidence="1 2" key="1">
    <citation type="submission" date="2021-02" db="EMBL/GenBank/DDBJ databases">
        <title>Bacillus sp. RD4P76, an endophyte from a halophyte.</title>
        <authorList>
            <person name="Sun J.-Q."/>
        </authorList>
    </citation>
    <scope>NUCLEOTIDE SEQUENCE [LARGE SCALE GENOMIC DNA]</scope>
    <source>
        <strain evidence="1 2">RD4P76</strain>
    </source>
</reference>
<organism evidence="1 2">
    <name type="scientific">Bacillus suaedaesalsae</name>
    <dbReference type="NCBI Taxonomy" id="2810349"/>
    <lineage>
        <taxon>Bacteria</taxon>
        <taxon>Bacillati</taxon>
        <taxon>Bacillota</taxon>
        <taxon>Bacilli</taxon>
        <taxon>Bacillales</taxon>
        <taxon>Bacillaceae</taxon>
        <taxon>Bacillus</taxon>
    </lineage>
</organism>
<sequence>MLFFVEVIKIIGGTAIGGIRVSNSSWKDSYVGQLRELIGRKKLIHPSVRAK</sequence>
<protein>
    <submittedName>
        <fullName evidence="1">Uncharacterized protein</fullName>
    </submittedName>
</protein>
<gene>
    <name evidence="1" type="ORF">JR050_09130</name>
</gene>
<keyword evidence="2" id="KW-1185">Reference proteome</keyword>
<dbReference type="Proteomes" id="UP001518925">
    <property type="component" value="Unassembled WGS sequence"/>
</dbReference>
<name>A0ABS2DH74_9BACI</name>
<proteinExistence type="predicted"/>
<comment type="caution">
    <text evidence="1">The sequence shown here is derived from an EMBL/GenBank/DDBJ whole genome shotgun (WGS) entry which is preliminary data.</text>
</comment>
<accession>A0ABS2DH74</accession>